<dbReference type="InterPro" id="IPR000253">
    <property type="entry name" value="FHA_dom"/>
</dbReference>
<dbReference type="AlphaFoldDB" id="A0A8T8C9T1"/>
<evidence type="ECO:0000256" key="1">
    <source>
        <dbReference type="SAM" id="MobiDB-lite"/>
    </source>
</evidence>
<feature type="domain" description="FHA" evidence="2">
    <location>
        <begin position="26"/>
        <end position="56"/>
    </location>
</feature>
<protein>
    <submittedName>
        <fullName evidence="3">DUF1534 domain-containing protein</fullName>
    </submittedName>
</protein>
<dbReference type="EMBL" id="CP047260">
    <property type="protein sequence ID" value="QHF00320.1"/>
    <property type="molecule type" value="Genomic_DNA"/>
</dbReference>
<proteinExistence type="predicted"/>
<dbReference type="Proteomes" id="UP000003811">
    <property type="component" value="Chromosome"/>
</dbReference>
<feature type="region of interest" description="Disordered" evidence="1">
    <location>
        <begin position="1"/>
        <end position="31"/>
    </location>
</feature>
<dbReference type="PROSITE" id="PS50006">
    <property type="entry name" value="FHA_DOMAIN"/>
    <property type="match status" value="1"/>
</dbReference>
<gene>
    <name evidence="3" type="ORF">PMA4326_020415</name>
</gene>
<evidence type="ECO:0000313" key="3">
    <source>
        <dbReference type="EMBL" id="QHF00320.1"/>
    </source>
</evidence>
<evidence type="ECO:0000259" key="2">
    <source>
        <dbReference type="PROSITE" id="PS50006"/>
    </source>
</evidence>
<organism evidence="3 4">
    <name type="scientific">Pseudomonas syringae pv. maculicola str. ES4326</name>
    <dbReference type="NCBI Taxonomy" id="629265"/>
    <lineage>
        <taxon>Bacteria</taxon>
        <taxon>Pseudomonadati</taxon>
        <taxon>Pseudomonadota</taxon>
        <taxon>Gammaproteobacteria</taxon>
        <taxon>Pseudomonadales</taxon>
        <taxon>Pseudomonadaceae</taxon>
        <taxon>Pseudomonas</taxon>
    </lineage>
</organism>
<sequence>MSRKQTALTSQNRRATQSATHLHSTLKIGRRASRTACDAERRTIVDNHLAFLSRYH</sequence>
<name>A0A8T8C9T1_PSEYM</name>
<feature type="compositionally biased region" description="Polar residues" evidence="1">
    <location>
        <begin position="1"/>
        <end position="23"/>
    </location>
</feature>
<reference evidence="3 4" key="1">
    <citation type="journal article" date="2011" name="PLoS Pathog.">
        <title>Dynamic evolution of pathogenicity revealed by sequencing and comparative genomics of 19 Pseudomonas syringae isolates.</title>
        <authorList>
            <person name="Baltrus D.A."/>
            <person name="Nishimura M.T."/>
            <person name="Romanchuk A."/>
            <person name="Chang J.H."/>
            <person name="Mukhtar M.S."/>
            <person name="Cherkis K."/>
            <person name="Roach J."/>
            <person name="Grant S.R."/>
            <person name="Jones C.D."/>
            <person name="Dangl J.L."/>
        </authorList>
    </citation>
    <scope>NUCLEOTIDE SEQUENCE [LARGE SCALE GENOMIC DNA]</scope>
    <source>
        <strain evidence="3 4">ES4326</strain>
    </source>
</reference>
<evidence type="ECO:0000313" key="4">
    <source>
        <dbReference type="Proteomes" id="UP000003811"/>
    </source>
</evidence>
<dbReference type="AntiFam" id="ANF00261">
    <property type="entry name" value="Protein of unknown function (DUF1534)"/>
</dbReference>
<accession>A0A8T8C9T1</accession>